<evidence type="ECO:0000256" key="3">
    <source>
        <dbReference type="ARBA" id="ARBA00022448"/>
    </source>
</evidence>
<keyword evidence="4 12" id="KW-0894">Sodium channel</keyword>
<sequence>MPKREVTYNPPSLLAVLPILAIAVSSIIIACILIFILVLCYRNWSKIKAGWAWFSGLQPDQNSTGVQFLRGSKIPGIKDAMRPNIHPLRRIAWLALTLALFLTGVQWSRQLYGKLTENPTVLVFDETTLPVDRVTYPEIQIYKRSNFIATKIEEFKELHNDARFAPVHDSDNIEWQKEETTALLYTINHICNPLDPEIIWNNESESSNAKNIIPNLRHADIFEYDENSPNKTFIKTKLIPKLKQAIPSCTGDNGIIKACVWGSKRIDCNDAITDIITDTGAACAFNRMASSISGKHDTIKTHLADEKVCNQSESELYLNKHNDLNLRTPSNRTSTCKEQAHPYQDKIPLTQKYAGPRFGFGFVAQFDLDNTVCPQNDGLAYILGITSIYDELNADTGGVKILLNHDVKIILEAVITISEKDIKKLDRGDRDCILAKPDKNPPDFYQFYTQENCIKECKSEAIFKKCNCSLAGLSNKPGRKLCTTLDDTICAAKIQNDGVNCPKCLPGCSHIAYKVASIISVPYDEKTAPAIVKEMTGNALYTSRVQIGFNVHQMLVMEKQVKYEWTDIIGKFYFSQKKKIL</sequence>
<dbReference type="InterPro" id="IPR001873">
    <property type="entry name" value="ENaC"/>
</dbReference>
<evidence type="ECO:0000256" key="1">
    <source>
        <dbReference type="ARBA" id="ARBA00004141"/>
    </source>
</evidence>
<evidence type="ECO:0000256" key="7">
    <source>
        <dbReference type="ARBA" id="ARBA00023053"/>
    </source>
</evidence>
<feature type="transmembrane region" description="Helical" evidence="13">
    <location>
        <begin position="12"/>
        <end position="41"/>
    </location>
</feature>
<dbReference type="PANTHER" id="PTHR11690:SF288">
    <property type="entry name" value="AMILORIDE-SENSITIVE NA+ CHANNEL-RELATED"/>
    <property type="match status" value="1"/>
</dbReference>
<dbReference type="PROSITE" id="PS51257">
    <property type="entry name" value="PROKAR_LIPOPROTEIN"/>
    <property type="match status" value="1"/>
</dbReference>
<evidence type="ECO:0000256" key="8">
    <source>
        <dbReference type="ARBA" id="ARBA00023065"/>
    </source>
</evidence>
<accession>A0A226DWY0</accession>
<keyword evidence="15" id="KW-1185">Reference proteome</keyword>
<evidence type="ECO:0000256" key="2">
    <source>
        <dbReference type="ARBA" id="ARBA00007193"/>
    </source>
</evidence>
<name>A0A226DWY0_FOLCA</name>
<organism evidence="14 15">
    <name type="scientific">Folsomia candida</name>
    <name type="common">Springtail</name>
    <dbReference type="NCBI Taxonomy" id="158441"/>
    <lineage>
        <taxon>Eukaryota</taxon>
        <taxon>Metazoa</taxon>
        <taxon>Ecdysozoa</taxon>
        <taxon>Arthropoda</taxon>
        <taxon>Hexapoda</taxon>
        <taxon>Collembola</taxon>
        <taxon>Entomobryomorpha</taxon>
        <taxon>Isotomoidea</taxon>
        <taxon>Isotomidae</taxon>
        <taxon>Proisotominae</taxon>
        <taxon>Folsomia</taxon>
    </lineage>
</organism>
<keyword evidence="10 12" id="KW-0739">Sodium transport</keyword>
<keyword evidence="6 13" id="KW-1133">Transmembrane helix</keyword>
<evidence type="ECO:0000256" key="10">
    <source>
        <dbReference type="ARBA" id="ARBA00023201"/>
    </source>
</evidence>
<evidence type="ECO:0000256" key="12">
    <source>
        <dbReference type="RuleBase" id="RU000679"/>
    </source>
</evidence>
<evidence type="ECO:0000256" key="6">
    <source>
        <dbReference type="ARBA" id="ARBA00022989"/>
    </source>
</evidence>
<dbReference type="GO" id="GO:0005886">
    <property type="term" value="C:plasma membrane"/>
    <property type="evidence" value="ECO:0007669"/>
    <property type="project" value="TreeGrafter"/>
</dbReference>
<evidence type="ECO:0000256" key="5">
    <source>
        <dbReference type="ARBA" id="ARBA00022692"/>
    </source>
</evidence>
<reference evidence="14 15" key="1">
    <citation type="submission" date="2015-12" db="EMBL/GenBank/DDBJ databases">
        <title>The genome of Folsomia candida.</title>
        <authorList>
            <person name="Faddeeva A."/>
            <person name="Derks M.F."/>
            <person name="Anvar Y."/>
            <person name="Smit S."/>
            <person name="Van Straalen N."/>
            <person name="Roelofs D."/>
        </authorList>
    </citation>
    <scope>NUCLEOTIDE SEQUENCE [LARGE SCALE GENOMIC DNA]</scope>
    <source>
        <strain evidence="14 15">VU population</strain>
        <tissue evidence="14">Whole body</tissue>
    </source>
</reference>
<comment type="caution">
    <text evidence="14">The sequence shown here is derived from an EMBL/GenBank/DDBJ whole genome shotgun (WGS) entry which is preliminary data.</text>
</comment>
<keyword evidence="7" id="KW-0915">Sodium</keyword>
<keyword evidence="9 13" id="KW-0472">Membrane</keyword>
<dbReference type="Gene3D" id="1.10.287.820">
    <property type="entry name" value="Acid-sensing ion channel domain"/>
    <property type="match status" value="1"/>
</dbReference>
<proteinExistence type="inferred from homology"/>
<dbReference type="Pfam" id="PF00858">
    <property type="entry name" value="ASC"/>
    <property type="match status" value="1"/>
</dbReference>
<protein>
    <submittedName>
        <fullName evidence="14">Pickpocket protein 28</fullName>
    </submittedName>
</protein>
<keyword evidence="11 12" id="KW-0407">Ion channel</keyword>
<dbReference type="PANTHER" id="PTHR11690">
    <property type="entry name" value="AMILORIDE-SENSITIVE SODIUM CHANNEL-RELATED"/>
    <property type="match status" value="1"/>
</dbReference>
<dbReference type="EMBL" id="LNIX01000009">
    <property type="protein sequence ID" value="OXA49985.1"/>
    <property type="molecule type" value="Genomic_DNA"/>
</dbReference>
<evidence type="ECO:0000256" key="13">
    <source>
        <dbReference type="SAM" id="Phobius"/>
    </source>
</evidence>
<evidence type="ECO:0000256" key="11">
    <source>
        <dbReference type="ARBA" id="ARBA00023303"/>
    </source>
</evidence>
<comment type="similarity">
    <text evidence="2 12">Belongs to the amiloride-sensitive sodium channel (TC 1.A.6) family.</text>
</comment>
<comment type="subcellular location">
    <subcellularLocation>
        <location evidence="1">Membrane</location>
        <topology evidence="1">Multi-pass membrane protein</topology>
    </subcellularLocation>
</comment>
<feature type="transmembrane region" description="Helical" evidence="13">
    <location>
        <begin position="91"/>
        <end position="108"/>
    </location>
</feature>
<keyword evidence="8 12" id="KW-0406">Ion transport</keyword>
<dbReference type="AlphaFoldDB" id="A0A226DWY0"/>
<dbReference type="Proteomes" id="UP000198287">
    <property type="component" value="Unassembled WGS sequence"/>
</dbReference>
<keyword evidence="3 12" id="KW-0813">Transport</keyword>
<evidence type="ECO:0000256" key="4">
    <source>
        <dbReference type="ARBA" id="ARBA00022461"/>
    </source>
</evidence>
<dbReference type="OrthoDB" id="6502088at2759"/>
<dbReference type="GO" id="GO:0015280">
    <property type="term" value="F:ligand-gated sodium channel activity"/>
    <property type="evidence" value="ECO:0007669"/>
    <property type="project" value="TreeGrafter"/>
</dbReference>
<evidence type="ECO:0000256" key="9">
    <source>
        <dbReference type="ARBA" id="ARBA00023136"/>
    </source>
</evidence>
<evidence type="ECO:0000313" key="15">
    <source>
        <dbReference type="Proteomes" id="UP000198287"/>
    </source>
</evidence>
<gene>
    <name evidence="14" type="ORF">Fcan01_15019</name>
</gene>
<keyword evidence="5 12" id="KW-0812">Transmembrane</keyword>
<evidence type="ECO:0000313" key="14">
    <source>
        <dbReference type="EMBL" id="OXA49985.1"/>
    </source>
</evidence>